<comment type="pathway">
    <text evidence="3">Protein modification; protein ubiquitination.</text>
</comment>
<feature type="compositionally biased region" description="Polar residues" evidence="12">
    <location>
        <begin position="163"/>
        <end position="175"/>
    </location>
</feature>
<dbReference type="Gene3D" id="3.30.2160.10">
    <property type="entry name" value="Hect, E3 ligase catalytic domain"/>
    <property type="match status" value="1"/>
</dbReference>
<dbReference type="CDD" id="cd00078">
    <property type="entry name" value="HECTc"/>
    <property type="match status" value="1"/>
</dbReference>
<feature type="region of interest" description="Disordered" evidence="12">
    <location>
        <begin position="660"/>
        <end position="683"/>
    </location>
</feature>
<evidence type="ECO:0000313" key="15">
    <source>
        <dbReference type="EMBL" id="CAI5787758.1"/>
    </source>
</evidence>
<organism evidence="15 16">
    <name type="scientific">Podarcis lilfordi</name>
    <name type="common">Lilford's wall lizard</name>
    <dbReference type="NCBI Taxonomy" id="74358"/>
    <lineage>
        <taxon>Eukaryota</taxon>
        <taxon>Metazoa</taxon>
        <taxon>Chordata</taxon>
        <taxon>Craniata</taxon>
        <taxon>Vertebrata</taxon>
        <taxon>Euteleostomi</taxon>
        <taxon>Lepidosauria</taxon>
        <taxon>Squamata</taxon>
        <taxon>Bifurcata</taxon>
        <taxon>Unidentata</taxon>
        <taxon>Episquamata</taxon>
        <taxon>Laterata</taxon>
        <taxon>Lacertibaenia</taxon>
        <taxon>Lacertidae</taxon>
        <taxon>Podarcis</taxon>
    </lineage>
</organism>
<keyword evidence="7" id="KW-0808">Transferase</keyword>
<dbReference type="EMBL" id="OX395136">
    <property type="protein sequence ID" value="CAI5787758.1"/>
    <property type="molecule type" value="Genomic_DNA"/>
</dbReference>
<dbReference type="GO" id="GO:0005737">
    <property type="term" value="C:cytoplasm"/>
    <property type="evidence" value="ECO:0007669"/>
    <property type="project" value="UniProtKB-SubCell"/>
</dbReference>
<dbReference type="GO" id="GO:0019871">
    <property type="term" value="F:sodium channel inhibitor activity"/>
    <property type="evidence" value="ECO:0007669"/>
    <property type="project" value="TreeGrafter"/>
</dbReference>
<dbReference type="PANTHER" id="PTHR11254">
    <property type="entry name" value="HECT DOMAIN UBIQUITIN-PROTEIN LIGASE"/>
    <property type="match status" value="1"/>
</dbReference>
<comment type="catalytic activity">
    <reaction evidence="1">
        <text>S-ubiquitinyl-[E2 ubiquitin-conjugating enzyme]-L-cysteine + [acceptor protein]-L-lysine = [E2 ubiquitin-conjugating enzyme]-L-cysteine + N(6)-ubiquitinyl-[acceptor protein]-L-lysine.</text>
        <dbReference type="EC" id="2.3.2.26"/>
    </reaction>
</comment>
<evidence type="ECO:0000256" key="2">
    <source>
        <dbReference type="ARBA" id="ARBA00004496"/>
    </source>
</evidence>
<dbReference type="FunFam" id="2.20.70.10:FF:000006">
    <property type="entry name" value="E3 ubiquitin-protein ligase NEDD4-like protein"/>
    <property type="match status" value="1"/>
</dbReference>
<feature type="compositionally biased region" description="Polar residues" evidence="12">
    <location>
        <begin position="134"/>
        <end position="156"/>
    </location>
</feature>
<feature type="domain" description="HECT" evidence="14">
    <location>
        <begin position="849"/>
        <end position="1183"/>
    </location>
</feature>
<evidence type="ECO:0000259" key="13">
    <source>
        <dbReference type="PROSITE" id="PS50020"/>
    </source>
</evidence>
<feature type="region of interest" description="Disordered" evidence="12">
    <location>
        <begin position="86"/>
        <end position="175"/>
    </location>
</feature>
<sequence>MAHRLRFHFGSGRSNTAPESEILDHEREDDDFFMSFHTLPRRNGPHPFSRRRMDYGDGSRDLREASSLKRSTSMFIPQLLNNIDARPTRSSSMQISLQRKAVNGHSDECGGPESPLEETGNFSDLGEHDESLVGSHSSQSSPQVTPDNSPPRQTENMGHEINGGSSNHTIFCTIPSNNWNDDSAATAQDGETNPASGLNISGVRIQHRASSVDVPQVTLMPFGPEAQNASSPSEPRRWSLQHLPDGSSSSGKKLFVFQLQQSQSNNAEAGADYNFGFTGTKGDRLVRYPRIRLERSTSYPVQPHPARVSPTEDDGVNPALRGNCRNGPEISRSGSVERVSPGQGCTFKIRPDQNSRQQHFRILVTRGTNERGQGSGQENPNAPGSVAGSSSTRDDFLGQVDVPLNHLPTEDPTMERPYTFKDFLLRPRSHKSRVKGFLRLKMAYMPKNGGQEEDGDQREDSEHGWEVVDSNDSPSQRQEELPPPPLPPGWEEKVDNLGRTYYVNHNNRTTQWHRPSLMDVASESDNNIRQINQEAAHRRFRSRRHISEDLDPEVPPLEGGEAPEPWETISEEVNASSDSLSLSLPPPPSSPISRTSPQELSDELNRRLQITPDSNGEQLSSMIQRDPSARLRSCSVTDAVAEQSHLSLGLIKDSPVRRAVKDTLSNPQSPQPSPYNSPKPQHKLTQSFLPPGWEMRIAPNGRPFFIDHNTKTTTWEDPRLKFPVHLRSKAALNPNDLGPLPPGWEERIHLDGRTFYIDHRSQVLICGDIHTRELVPSYDNKITQWEDPRLQNPAITGPAVPYSREFKQKYDYFRKKLKKPADIPNRFEMKLHRNNIFEESYRRIMSVKRPDVLKARLWIEFESEKGLDYGGVAREWFFLLSKEMFNPYYGLFEYSATDNYTLQINPNSGLCNEDHLSYFTFIGRVAGLAVFHGKLLDGFFIRPFYKMMLGKPITLKDMESVDSEYYNSLKWILENDPTELDLMFCIDEENFGQTYQVDLKPNGSEITVTNENKREYIDLVIQWRFVNRVQKQMNAFLEGFTELLPTDLIKIFDENELELLMCGLGDVDVNDWRQHTIYKNGYCPNHPVIQWYWKAVLLMDAEKRIRLLQFVTGTSRVPMNGFAELYGSNGPQLFTIEQWGSPEKLPRAHTCFNRLDLPPYDSFEELREKLLMAVENAQGFEGVD</sequence>
<evidence type="ECO:0000256" key="12">
    <source>
        <dbReference type="SAM" id="MobiDB-lite"/>
    </source>
</evidence>
<dbReference type="GO" id="GO:0006511">
    <property type="term" value="P:ubiquitin-dependent protein catabolic process"/>
    <property type="evidence" value="ECO:0007669"/>
    <property type="project" value="TreeGrafter"/>
</dbReference>
<comment type="subcellular location">
    <subcellularLocation>
        <location evidence="2">Cytoplasm</location>
    </subcellularLocation>
</comment>
<dbReference type="Gene3D" id="3.90.1750.10">
    <property type="entry name" value="Hect, E3 ligase catalytic domains"/>
    <property type="match status" value="1"/>
</dbReference>
<dbReference type="InterPro" id="IPR001202">
    <property type="entry name" value="WW_dom"/>
</dbReference>
<dbReference type="GO" id="GO:0031623">
    <property type="term" value="P:receptor internalization"/>
    <property type="evidence" value="ECO:0007669"/>
    <property type="project" value="TreeGrafter"/>
</dbReference>
<feature type="domain" description="WW" evidence="13">
    <location>
        <begin position="484"/>
        <end position="517"/>
    </location>
</feature>
<keyword evidence="6" id="KW-0597">Phosphoprotein</keyword>
<dbReference type="InterPro" id="IPR035983">
    <property type="entry name" value="Hect_E3_ubiquitin_ligase"/>
</dbReference>
<dbReference type="SMART" id="SM00119">
    <property type="entry name" value="HECTc"/>
    <property type="match status" value="1"/>
</dbReference>
<evidence type="ECO:0000256" key="1">
    <source>
        <dbReference type="ARBA" id="ARBA00000885"/>
    </source>
</evidence>
<evidence type="ECO:0000313" key="16">
    <source>
        <dbReference type="Proteomes" id="UP001178461"/>
    </source>
</evidence>
<dbReference type="GO" id="GO:0061630">
    <property type="term" value="F:ubiquitin protein ligase activity"/>
    <property type="evidence" value="ECO:0007669"/>
    <property type="project" value="UniProtKB-EC"/>
</dbReference>
<feature type="compositionally biased region" description="Polar residues" evidence="12">
    <location>
        <begin position="88"/>
        <end position="97"/>
    </location>
</feature>
<feature type="region of interest" description="Disordered" evidence="12">
    <location>
        <begin position="1"/>
        <end position="22"/>
    </location>
</feature>
<dbReference type="GO" id="GO:0016567">
    <property type="term" value="P:protein ubiquitination"/>
    <property type="evidence" value="ECO:0007669"/>
    <property type="project" value="TreeGrafter"/>
</dbReference>
<dbReference type="GO" id="GO:0032801">
    <property type="term" value="P:receptor catabolic process"/>
    <property type="evidence" value="ECO:0007669"/>
    <property type="project" value="TreeGrafter"/>
</dbReference>
<dbReference type="SUPFAM" id="SSF51045">
    <property type="entry name" value="WW domain"/>
    <property type="match status" value="3"/>
</dbReference>
<dbReference type="InterPro" id="IPR050409">
    <property type="entry name" value="E3_ubiq-protein_ligase"/>
</dbReference>
<dbReference type="Gene3D" id="3.30.2410.10">
    <property type="entry name" value="Hect, E3 ligase catalytic domain"/>
    <property type="match status" value="1"/>
</dbReference>
<keyword evidence="9 11" id="KW-0833">Ubl conjugation pathway</keyword>
<feature type="region of interest" description="Disordered" evidence="12">
    <location>
        <begin position="535"/>
        <end position="602"/>
    </location>
</feature>
<evidence type="ECO:0000256" key="7">
    <source>
        <dbReference type="ARBA" id="ARBA00022679"/>
    </source>
</evidence>
<dbReference type="Pfam" id="PF00632">
    <property type="entry name" value="HECT"/>
    <property type="match status" value="1"/>
</dbReference>
<feature type="active site" description="Glycyl thioester intermediate" evidence="11">
    <location>
        <position position="1151"/>
    </location>
</feature>
<evidence type="ECO:0000256" key="4">
    <source>
        <dbReference type="ARBA" id="ARBA00012485"/>
    </source>
</evidence>
<keyword evidence="8" id="KW-0677">Repeat</keyword>
<feature type="region of interest" description="Disordered" evidence="12">
    <location>
        <begin position="223"/>
        <end position="250"/>
    </location>
</feature>
<keyword evidence="16" id="KW-1185">Reference proteome</keyword>
<dbReference type="GO" id="GO:0007528">
    <property type="term" value="P:neuromuscular junction development"/>
    <property type="evidence" value="ECO:0007669"/>
    <property type="project" value="TreeGrafter"/>
</dbReference>
<dbReference type="FunFam" id="3.30.2410.10:FF:000001">
    <property type="entry name" value="E3 ubiquitin-protein ligase NEDD4-like"/>
    <property type="match status" value="1"/>
</dbReference>
<dbReference type="PROSITE" id="PS01159">
    <property type="entry name" value="WW_DOMAIN_1"/>
    <property type="match status" value="2"/>
</dbReference>
<name>A0AA35L268_9SAUR</name>
<feature type="region of interest" description="Disordered" evidence="12">
    <location>
        <begin position="446"/>
        <end position="493"/>
    </location>
</feature>
<keyword evidence="5" id="KW-0963">Cytoplasm</keyword>
<dbReference type="FunFam" id="3.90.1750.10:FF:000001">
    <property type="entry name" value="E3 ubiquitin-protein ligase NEDD4-like"/>
    <property type="match status" value="1"/>
</dbReference>
<dbReference type="InterPro" id="IPR036020">
    <property type="entry name" value="WW_dom_sf"/>
</dbReference>
<dbReference type="FunFam" id="3.90.1750.10:FF:000026">
    <property type="entry name" value="E3 ubiquitin-protein ligase HACE1"/>
    <property type="match status" value="1"/>
</dbReference>
<evidence type="ECO:0000256" key="9">
    <source>
        <dbReference type="ARBA" id="ARBA00022786"/>
    </source>
</evidence>
<feature type="region of interest" description="Disordered" evidence="12">
    <location>
        <begin position="43"/>
        <end position="69"/>
    </location>
</feature>
<dbReference type="Proteomes" id="UP001178461">
    <property type="component" value="Chromosome 11"/>
</dbReference>
<dbReference type="SUPFAM" id="SSF56204">
    <property type="entry name" value="Hect, E3 ligase catalytic domain"/>
    <property type="match status" value="1"/>
</dbReference>
<dbReference type="FunFam" id="3.30.2160.10:FF:000001">
    <property type="entry name" value="E3 ubiquitin-protein ligase NEDD4-like"/>
    <property type="match status" value="1"/>
</dbReference>
<feature type="compositionally biased region" description="Basic and acidic residues" evidence="12">
    <location>
        <begin position="51"/>
        <end position="67"/>
    </location>
</feature>
<dbReference type="AlphaFoldDB" id="A0AA35L268"/>
<proteinExistence type="predicted"/>
<evidence type="ECO:0000256" key="8">
    <source>
        <dbReference type="ARBA" id="ARBA00022737"/>
    </source>
</evidence>
<reference evidence="15" key="1">
    <citation type="submission" date="2022-12" db="EMBL/GenBank/DDBJ databases">
        <authorList>
            <person name="Alioto T."/>
            <person name="Alioto T."/>
            <person name="Gomez Garrido J."/>
        </authorList>
    </citation>
    <scope>NUCLEOTIDE SEQUENCE</scope>
</reference>
<gene>
    <name evidence="15" type="ORF">PODLI_1B008167</name>
</gene>
<dbReference type="GO" id="GO:0048814">
    <property type="term" value="P:regulation of dendrite morphogenesis"/>
    <property type="evidence" value="ECO:0007669"/>
    <property type="project" value="TreeGrafter"/>
</dbReference>
<feature type="compositionally biased region" description="Polar residues" evidence="12">
    <location>
        <begin position="366"/>
        <end position="391"/>
    </location>
</feature>
<evidence type="ECO:0000256" key="3">
    <source>
        <dbReference type="ARBA" id="ARBA00004906"/>
    </source>
</evidence>
<dbReference type="PANTHER" id="PTHR11254:SF443">
    <property type="entry name" value="E3 UBIQUITIN-PROTEIN LIGASE NEDD4-LIKE"/>
    <property type="match status" value="1"/>
</dbReference>
<evidence type="ECO:0000256" key="6">
    <source>
        <dbReference type="ARBA" id="ARBA00022553"/>
    </source>
</evidence>
<accession>A0AA35L268</accession>
<feature type="domain" description="WW" evidence="13">
    <location>
        <begin position="738"/>
        <end position="762"/>
    </location>
</feature>
<dbReference type="PROSITE" id="PS50020">
    <property type="entry name" value="WW_DOMAIN_2"/>
    <property type="match status" value="3"/>
</dbReference>
<dbReference type="GO" id="GO:0051049">
    <property type="term" value="P:regulation of transport"/>
    <property type="evidence" value="ECO:0007669"/>
    <property type="project" value="UniProtKB-ARBA"/>
</dbReference>
<feature type="region of interest" description="Disordered" evidence="12">
    <location>
        <begin position="297"/>
        <end position="397"/>
    </location>
</feature>
<dbReference type="Gene3D" id="2.60.40.150">
    <property type="entry name" value="C2 domain"/>
    <property type="match status" value="1"/>
</dbReference>
<evidence type="ECO:0000256" key="5">
    <source>
        <dbReference type="ARBA" id="ARBA00022490"/>
    </source>
</evidence>
<dbReference type="PROSITE" id="PS50237">
    <property type="entry name" value="HECT"/>
    <property type="match status" value="1"/>
</dbReference>
<protein>
    <recommendedName>
        <fullName evidence="4">HECT-type E3 ubiquitin transferase</fullName>
        <ecNumber evidence="4">2.3.2.26</ecNumber>
    </recommendedName>
</protein>
<dbReference type="FunFam" id="2.20.70.10:FF:000008">
    <property type="entry name" value="E3 ubiquitin-protein ligase NEDD4-like protein"/>
    <property type="match status" value="1"/>
</dbReference>
<dbReference type="Pfam" id="PF00397">
    <property type="entry name" value="WW"/>
    <property type="match status" value="2"/>
</dbReference>
<evidence type="ECO:0000256" key="11">
    <source>
        <dbReference type="PROSITE-ProRule" id="PRU00104"/>
    </source>
</evidence>
<feature type="domain" description="WW" evidence="13">
    <location>
        <begin position="687"/>
        <end position="720"/>
    </location>
</feature>
<keyword evidence="10" id="KW-0832">Ubl conjugation</keyword>
<dbReference type="CDD" id="cd00201">
    <property type="entry name" value="WW"/>
    <property type="match status" value="3"/>
</dbReference>
<evidence type="ECO:0000256" key="10">
    <source>
        <dbReference type="ARBA" id="ARBA00022843"/>
    </source>
</evidence>
<dbReference type="Gene3D" id="2.20.70.10">
    <property type="match status" value="2"/>
</dbReference>
<evidence type="ECO:0000259" key="14">
    <source>
        <dbReference type="PROSITE" id="PS50237"/>
    </source>
</evidence>
<dbReference type="SMART" id="SM00456">
    <property type="entry name" value="WW"/>
    <property type="match status" value="3"/>
</dbReference>
<dbReference type="InterPro" id="IPR000569">
    <property type="entry name" value="HECT_dom"/>
</dbReference>
<dbReference type="EC" id="2.3.2.26" evidence="4"/>
<dbReference type="InterPro" id="IPR035892">
    <property type="entry name" value="C2_domain_sf"/>
</dbReference>